<organism evidence="2 3">
    <name type="scientific">Protea cynaroides</name>
    <dbReference type="NCBI Taxonomy" id="273540"/>
    <lineage>
        <taxon>Eukaryota</taxon>
        <taxon>Viridiplantae</taxon>
        <taxon>Streptophyta</taxon>
        <taxon>Embryophyta</taxon>
        <taxon>Tracheophyta</taxon>
        <taxon>Spermatophyta</taxon>
        <taxon>Magnoliopsida</taxon>
        <taxon>Proteales</taxon>
        <taxon>Proteaceae</taxon>
        <taxon>Protea</taxon>
    </lineage>
</organism>
<protein>
    <submittedName>
        <fullName evidence="2">Uncharacterized protein</fullName>
    </submittedName>
</protein>
<evidence type="ECO:0000313" key="3">
    <source>
        <dbReference type="Proteomes" id="UP001141806"/>
    </source>
</evidence>
<keyword evidence="3" id="KW-1185">Reference proteome</keyword>
<dbReference type="EMBL" id="JAMYWD010000010">
    <property type="protein sequence ID" value="KAJ4958494.1"/>
    <property type="molecule type" value="Genomic_DNA"/>
</dbReference>
<dbReference type="AlphaFoldDB" id="A0A9Q0H7D5"/>
<sequence length="203" mass="23229">MEHCRTRSHNVNPHHEGNRVKEKVEENLSDGWSHEVPLHEPLKVIPEDDHLHEFVTRAKFDVIAQRMEILTDSYKDSSPRILRQSRERSCPLTRAKCSGRRRSPQQCPTWTLSASRMPKSLGPGRSLYWKKQLSAGLERPRFLCRINSSTTMASGSRIDLITHSAQIPISERLGHPVQPELDLIHETPRLSHRAPNNPDSTST</sequence>
<dbReference type="Proteomes" id="UP001141806">
    <property type="component" value="Unassembled WGS sequence"/>
</dbReference>
<name>A0A9Q0H7D5_9MAGN</name>
<feature type="region of interest" description="Disordered" evidence="1">
    <location>
        <begin position="1"/>
        <end position="21"/>
    </location>
</feature>
<reference evidence="2" key="1">
    <citation type="journal article" date="2023" name="Plant J.">
        <title>The genome of the king protea, Protea cynaroides.</title>
        <authorList>
            <person name="Chang J."/>
            <person name="Duong T.A."/>
            <person name="Schoeman C."/>
            <person name="Ma X."/>
            <person name="Roodt D."/>
            <person name="Barker N."/>
            <person name="Li Z."/>
            <person name="Van de Peer Y."/>
            <person name="Mizrachi E."/>
        </authorList>
    </citation>
    <scope>NUCLEOTIDE SEQUENCE</scope>
    <source>
        <tissue evidence="2">Young leaves</tissue>
    </source>
</reference>
<gene>
    <name evidence="2" type="ORF">NE237_025605</name>
</gene>
<evidence type="ECO:0000313" key="2">
    <source>
        <dbReference type="EMBL" id="KAJ4958494.1"/>
    </source>
</evidence>
<evidence type="ECO:0000256" key="1">
    <source>
        <dbReference type="SAM" id="MobiDB-lite"/>
    </source>
</evidence>
<proteinExistence type="predicted"/>
<comment type="caution">
    <text evidence="2">The sequence shown here is derived from an EMBL/GenBank/DDBJ whole genome shotgun (WGS) entry which is preliminary data.</text>
</comment>
<accession>A0A9Q0H7D5</accession>